<comment type="caution">
    <text evidence="1">The sequence shown here is derived from an EMBL/GenBank/DDBJ whole genome shotgun (WGS) entry which is preliminary data.</text>
</comment>
<dbReference type="Proteomes" id="UP000276133">
    <property type="component" value="Unassembled WGS sequence"/>
</dbReference>
<evidence type="ECO:0000313" key="2">
    <source>
        <dbReference type="Proteomes" id="UP000276133"/>
    </source>
</evidence>
<reference evidence="1 2" key="1">
    <citation type="journal article" date="2018" name="Sci. Rep.">
        <title>Genomic signatures of local adaptation to the degree of environmental predictability in rotifers.</title>
        <authorList>
            <person name="Franch-Gras L."/>
            <person name="Hahn C."/>
            <person name="Garcia-Roger E.M."/>
            <person name="Carmona M.J."/>
            <person name="Serra M."/>
            <person name="Gomez A."/>
        </authorList>
    </citation>
    <scope>NUCLEOTIDE SEQUENCE [LARGE SCALE GENOMIC DNA]</scope>
    <source>
        <strain evidence="1">HYR1</strain>
    </source>
</reference>
<proteinExistence type="predicted"/>
<sequence>MNLLTPHQRNIDRVDSSSLNKFKNFTGRIQINMLLCIKNRFRGVCVIETRILKNSKTSAISSLSPMDKLK</sequence>
<protein>
    <submittedName>
        <fullName evidence="1">Uncharacterized protein</fullName>
    </submittedName>
</protein>
<name>A0A3M7PVN2_BRAPC</name>
<dbReference type="EMBL" id="REGN01008770">
    <property type="protein sequence ID" value="RNA02748.1"/>
    <property type="molecule type" value="Genomic_DNA"/>
</dbReference>
<keyword evidence="2" id="KW-1185">Reference proteome</keyword>
<gene>
    <name evidence="1" type="ORF">BpHYR1_007639</name>
</gene>
<accession>A0A3M7PVN2</accession>
<evidence type="ECO:0000313" key="1">
    <source>
        <dbReference type="EMBL" id="RNA02748.1"/>
    </source>
</evidence>
<organism evidence="1 2">
    <name type="scientific">Brachionus plicatilis</name>
    <name type="common">Marine rotifer</name>
    <name type="synonym">Brachionus muelleri</name>
    <dbReference type="NCBI Taxonomy" id="10195"/>
    <lineage>
        <taxon>Eukaryota</taxon>
        <taxon>Metazoa</taxon>
        <taxon>Spiralia</taxon>
        <taxon>Gnathifera</taxon>
        <taxon>Rotifera</taxon>
        <taxon>Eurotatoria</taxon>
        <taxon>Monogononta</taxon>
        <taxon>Pseudotrocha</taxon>
        <taxon>Ploima</taxon>
        <taxon>Brachionidae</taxon>
        <taxon>Brachionus</taxon>
    </lineage>
</organism>
<dbReference type="AlphaFoldDB" id="A0A3M7PVN2"/>